<dbReference type="Proteomes" id="UP000006055">
    <property type="component" value="Chromosome"/>
</dbReference>
<evidence type="ECO:0000313" key="6">
    <source>
        <dbReference type="Proteomes" id="UP000006055"/>
    </source>
</evidence>
<comment type="similarity">
    <text evidence="1">Belongs to the UxaA family.</text>
</comment>
<dbReference type="KEGG" id="dti:Desti_4923"/>
<name>I4CD96_DESTA</name>
<feature type="domain" description="D-galactarate/Altronate dehydratase second" evidence="3">
    <location>
        <begin position="5"/>
        <end position="132"/>
    </location>
</feature>
<evidence type="ECO:0000259" key="3">
    <source>
        <dbReference type="Pfam" id="PF04295"/>
    </source>
</evidence>
<reference evidence="6" key="1">
    <citation type="submission" date="2012-06" db="EMBL/GenBank/DDBJ databases">
        <title>Complete sequence of chromosome of Desulfomonile tiedjei DSM 6799.</title>
        <authorList>
            <person name="Lucas S."/>
            <person name="Copeland A."/>
            <person name="Lapidus A."/>
            <person name="Glavina del Rio T."/>
            <person name="Dalin E."/>
            <person name="Tice H."/>
            <person name="Bruce D."/>
            <person name="Goodwin L."/>
            <person name="Pitluck S."/>
            <person name="Peters L."/>
            <person name="Ovchinnikova G."/>
            <person name="Zeytun A."/>
            <person name="Lu M."/>
            <person name="Kyrpides N."/>
            <person name="Mavromatis K."/>
            <person name="Ivanova N."/>
            <person name="Brettin T."/>
            <person name="Detter J.C."/>
            <person name="Han C."/>
            <person name="Larimer F."/>
            <person name="Land M."/>
            <person name="Hauser L."/>
            <person name="Markowitz V."/>
            <person name="Cheng J.-F."/>
            <person name="Hugenholtz P."/>
            <person name="Woyke T."/>
            <person name="Wu D."/>
            <person name="Spring S."/>
            <person name="Schroeder M."/>
            <person name="Brambilla E."/>
            <person name="Klenk H.-P."/>
            <person name="Eisen J.A."/>
        </authorList>
    </citation>
    <scope>NUCLEOTIDE SEQUENCE [LARGE SCALE GENOMIC DNA]</scope>
    <source>
        <strain evidence="6">ATCC 49306 / DSM 6799 / DCB-1</strain>
    </source>
</reference>
<dbReference type="PATRIC" id="fig|706587.4.peg.5575"/>
<dbReference type="STRING" id="706587.Desti_4923"/>
<dbReference type="HOGENOM" id="CLU_029189_1_0_7"/>
<evidence type="ECO:0000259" key="4">
    <source>
        <dbReference type="Pfam" id="PF20629"/>
    </source>
</evidence>
<evidence type="ECO:0000256" key="1">
    <source>
        <dbReference type="ARBA" id="ARBA00010986"/>
    </source>
</evidence>
<protein>
    <submittedName>
        <fullName evidence="5">Altronate dehydratase</fullName>
    </submittedName>
</protein>
<dbReference type="InterPro" id="IPR007392">
    <property type="entry name" value="GD_AH_second"/>
</dbReference>
<evidence type="ECO:0000313" key="5">
    <source>
        <dbReference type="EMBL" id="AFM27537.1"/>
    </source>
</evidence>
<dbReference type="EMBL" id="CP003360">
    <property type="protein sequence ID" value="AFM27537.1"/>
    <property type="molecule type" value="Genomic_DNA"/>
</dbReference>
<dbReference type="Pfam" id="PF04295">
    <property type="entry name" value="GD_AH_second"/>
    <property type="match status" value="1"/>
</dbReference>
<accession>I4CD96</accession>
<dbReference type="AlphaFoldDB" id="I4CD96"/>
<dbReference type="InterPro" id="IPR048332">
    <property type="entry name" value="GD_AH_C"/>
</dbReference>
<dbReference type="GO" id="GO:0019698">
    <property type="term" value="P:D-galacturonate catabolic process"/>
    <property type="evidence" value="ECO:0007669"/>
    <property type="project" value="TreeGrafter"/>
</dbReference>
<dbReference type="Pfam" id="PF20629">
    <property type="entry name" value="GD_AH_C"/>
    <property type="match status" value="1"/>
</dbReference>
<organism evidence="5 6">
    <name type="scientific">Desulfomonile tiedjei (strain ATCC 49306 / DSM 6799 / DCB-1)</name>
    <dbReference type="NCBI Taxonomy" id="706587"/>
    <lineage>
        <taxon>Bacteria</taxon>
        <taxon>Pseudomonadati</taxon>
        <taxon>Thermodesulfobacteriota</taxon>
        <taxon>Desulfomonilia</taxon>
        <taxon>Desulfomonilales</taxon>
        <taxon>Desulfomonilaceae</taxon>
        <taxon>Desulfomonile</taxon>
    </lineage>
</organism>
<dbReference type="OrthoDB" id="9804574at2"/>
<dbReference type="eggNOG" id="COG2721">
    <property type="taxonomic scope" value="Bacteria"/>
</dbReference>
<dbReference type="PANTHER" id="PTHR30536">
    <property type="entry name" value="ALTRONATE/GALACTARATE DEHYDRATASE"/>
    <property type="match status" value="1"/>
</dbReference>
<keyword evidence="6" id="KW-1185">Reference proteome</keyword>
<sequence>MKFYGYPRPDGKVGARNHVIILPTTGCVNAVCYHIEKLIRGTKALPHHQGCLHPPQDTEQVTRTLINLGKNPNVAAVLLVGLGCEMVLSEQVLEGIRESGKPVELVVVHQIGGMLDTVNKGAKIAAEMVLEASAIRREEAGLDKLCFGTKCGSSDTTSGLSSNLVVGEVCRIMTEKGGKFIQGEICDIMGGEYALKNLCAQEEHGERIVDFVRDLYLRGVAVGADVRGSQMTVGNVAGGLTTLVEKALGANAKGADVPIQTSVRYAEIPEGPGRHIMDIPGHGFENLVGLAAGGAMIHLFTTGRGAPNGNPLLPTVKVCGNAKTNVTMREHIDVDVSSIIDETETVAEAGERLYKYAIDVANGKMTRAEILNFDGTMEILIKGPVI</sequence>
<keyword evidence="2" id="KW-0456">Lyase</keyword>
<proteinExistence type="inferred from homology"/>
<feature type="domain" description="D-galactarate/Altronate dehydratase C-terminal" evidence="4">
    <location>
        <begin position="143"/>
        <end position="374"/>
    </location>
</feature>
<dbReference type="GO" id="GO:0016829">
    <property type="term" value="F:lyase activity"/>
    <property type="evidence" value="ECO:0007669"/>
    <property type="project" value="UniProtKB-KW"/>
</dbReference>
<evidence type="ECO:0000256" key="2">
    <source>
        <dbReference type="ARBA" id="ARBA00023239"/>
    </source>
</evidence>
<dbReference type="PANTHER" id="PTHR30536:SF5">
    <property type="entry name" value="ALTRONATE DEHYDRATASE"/>
    <property type="match status" value="1"/>
</dbReference>
<dbReference type="InterPro" id="IPR052172">
    <property type="entry name" value="UxaA_altronate/galactarate_dh"/>
</dbReference>
<dbReference type="RefSeq" id="WP_014812643.1">
    <property type="nucleotide sequence ID" value="NC_018025.1"/>
</dbReference>
<gene>
    <name evidence="5" type="ordered locus">Desti_4923</name>
</gene>